<protein>
    <submittedName>
        <fullName evidence="1">Uncharacterized protein</fullName>
    </submittedName>
</protein>
<gene>
    <name evidence="1" type="ORF">P0O24_06405</name>
</gene>
<dbReference type="Proteomes" id="UP001215956">
    <property type="component" value="Unassembled WGS sequence"/>
</dbReference>
<proteinExistence type="predicted"/>
<dbReference type="EMBL" id="JARFPL010000015">
    <property type="protein sequence ID" value="MDF0593210.1"/>
    <property type="molecule type" value="Genomic_DNA"/>
</dbReference>
<keyword evidence="2" id="KW-1185">Reference proteome</keyword>
<dbReference type="RefSeq" id="WP_316968914.1">
    <property type="nucleotide sequence ID" value="NZ_JARFPL010000015.1"/>
</dbReference>
<evidence type="ECO:0000313" key="2">
    <source>
        <dbReference type="Proteomes" id="UP001215956"/>
    </source>
</evidence>
<comment type="caution">
    <text evidence="1">The sequence shown here is derived from an EMBL/GenBank/DDBJ whole genome shotgun (WGS) entry which is preliminary data.</text>
</comment>
<evidence type="ECO:0000313" key="1">
    <source>
        <dbReference type="EMBL" id="MDF0593210.1"/>
    </source>
</evidence>
<accession>A0ABT5XES5</accession>
<reference evidence="1 2" key="1">
    <citation type="submission" date="2023-03" db="EMBL/GenBank/DDBJ databases">
        <title>Whole genome sequencing of Methanotrichaceae archaeon M04Ac.</title>
        <authorList>
            <person name="Khomyakova M.A."/>
            <person name="Merkel A.Y."/>
            <person name="Slobodkin A.I."/>
        </authorList>
    </citation>
    <scope>NUCLEOTIDE SEQUENCE [LARGE SCALE GENOMIC DNA]</scope>
    <source>
        <strain evidence="1 2">M04Ac</strain>
    </source>
</reference>
<organism evidence="1 2">
    <name type="scientific">Candidatus Methanocrinis alkalitolerans</name>
    <dbReference type="NCBI Taxonomy" id="3033395"/>
    <lineage>
        <taxon>Archaea</taxon>
        <taxon>Methanobacteriati</taxon>
        <taxon>Methanobacteriota</taxon>
        <taxon>Stenosarchaea group</taxon>
        <taxon>Methanomicrobia</taxon>
        <taxon>Methanotrichales</taxon>
        <taxon>Methanotrichaceae</taxon>
        <taxon>Methanocrinis</taxon>
    </lineage>
</organism>
<sequence length="264" mass="29205">MFWSTSGNAFPEGEAGIAAYINTGQAINIEKVKTIFSSVDEVGNNYIVGVVPISNWGGNINVHLYADTEGWLVAYLKSDEPVSAIMQWGITNQVDNPNIGVIKSTTLEDALYKAGDASGVGIVANKIKYYDFEFPNANRMMIIAKTRASNGANIHQLEIPENYDLYEASYYHYIRYFSREYNSDAYWDSKLRVDGAVISDASTSHQGNNVYKWWRALDQYKGSITPGTLHTITITYDATQIGGYRPSVDKGSAGVATVLIYRAT</sequence>
<name>A0ABT5XES5_9EURY</name>